<comment type="caution">
    <text evidence="1">The sequence shown here is derived from an EMBL/GenBank/DDBJ whole genome shotgun (WGS) entry which is preliminary data.</text>
</comment>
<proteinExistence type="predicted"/>
<name>A0ABP7R049_9BURK</name>
<evidence type="ECO:0000313" key="2">
    <source>
        <dbReference type="Proteomes" id="UP001501627"/>
    </source>
</evidence>
<dbReference type="EMBL" id="BAABBP010000008">
    <property type="protein sequence ID" value="GAA3990254.1"/>
    <property type="molecule type" value="Genomic_DNA"/>
</dbReference>
<reference evidence="2" key="1">
    <citation type="journal article" date="2019" name="Int. J. Syst. Evol. Microbiol.">
        <title>The Global Catalogue of Microorganisms (GCM) 10K type strain sequencing project: providing services to taxonomists for standard genome sequencing and annotation.</title>
        <authorList>
            <consortium name="The Broad Institute Genomics Platform"/>
            <consortium name="The Broad Institute Genome Sequencing Center for Infectious Disease"/>
            <person name="Wu L."/>
            <person name="Ma J."/>
        </authorList>
    </citation>
    <scope>NUCLEOTIDE SEQUENCE [LARGE SCALE GENOMIC DNA]</scope>
    <source>
        <strain evidence="2">JCM 17561</strain>
    </source>
</reference>
<gene>
    <name evidence="1" type="ORF">GCM10022279_11700</name>
</gene>
<protein>
    <submittedName>
        <fullName evidence="1">Uncharacterized protein</fullName>
    </submittedName>
</protein>
<dbReference type="Proteomes" id="UP001501627">
    <property type="component" value="Unassembled WGS sequence"/>
</dbReference>
<organism evidence="1 2">
    <name type="scientific">Comamonas faecalis</name>
    <dbReference type="NCBI Taxonomy" id="1387849"/>
    <lineage>
        <taxon>Bacteria</taxon>
        <taxon>Pseudomonadati</taxon>
        <taxon>Pseudomonadota</taxon>
        <taxon>Betaproteobacteria</taxon>
        <taxon>Burkholderiales</taxon>
        <taxon>Comamonadaceae</taxon>
        <taxon>Comamonas</taxon>
    </lineage>
</organism>
<keyword evidence="2" id="KW-1185">Reference proteome</keyword>
<dbReference type="RefSeq" id="WP_344868734.1">
    <property type="nucleotide sequence ID" value="NZ_BAABBP010000008.1"/>
</dbReference>
<evidence type="ECO:0000313" key="1">
    <source>
        <dbReference type="EMBL" id="GAA3990254.1"/>
    </source>
</evidence>
<accession>A0ABP7R049</accession>
<sequence>MTPSAATIDLEFSQDLHACLGLEQMRELVERNRAETVPEVCHSHDFCNANMVIYAVFLRHGMDPATEEGMERHSALWDQA</sequence>